<evidence type="ECO:0000259" key="2">
    <source>
        <dbReference type="PROSITE" id="PS50213"/>
    </source>
</evidence>
<feature type="chain" id="PRO_5002246983" description="FAS1 domain-containing protein" evidence="1">
    <location>
        <begin position="22"/>
        <end position="288"/>
    </location>
</feature>
<name>A0A0D2LFV2_9CHLO</name>
<dbReference type="Pfam" id="PF02469">
    <property type="entry name" value="Fasciclin"/>
    <property type="match status" value="1"/>
</dbReference>
<sequence length="288" mass="30301">MTARTVSRARLGLGLVALVLAQQQLTVVAIENAEFSVIPDVAPWPKTLPVDRAFPTNLPPGLPINLPPAPSVLVPGPQAGCATTVREVLTKNGRSAFIALLSSSPEGRGVLDGSLAATVLAPTDAAIAGLRVLGANADPAQAAMVAQYHVLQGRLPLQQMLVEPGLWLNSSLTKATCPTAFQTLTVLPGNATAVKPSPEAYVRGAENTARITVADLPACNAVVHLLDSALQPCCTSVFEQLPQFSVVKIQPSYFDGYRQQEPPTNDDGSNRRLFEESMVDLLLVGGVE</sequence>
<dbReference type="PANTHER" id="PTHR10900">
    <property type="entry name" value="PERIOSTIN-RELATED"/>
    <property type="match status" value="1"/>
</dbReference>
<dbReference type="Proteomes" id="UP000054498">
    <property type="component" value="Unassembled WGS sequence"/>
</dbReference>
<dbReference type="KEGG" id="mng:MNEG_2497"/>
<evidence type="ECO:0000313" key="4">
    <source>
        <dbReference type="Proteomes" id="UP000054498"/>
    </source>
</evidence>
<evidence type="ECO:0000313" key="3">
    <source>
        <dbReference type="EMBL" id="KIZ05469.1"/>
    </source>
</evidence>
<organism evidence="3 4">
    <name type="scientific">Monoraphidium neglectum</name>
    <dbReference type="NCBI Taxonomy" id="145388"/>
    <lineage>
        <taxon>Eukaryota</taxon>
        <taxon>Viridiplantae</taxon>
        <taxon>Chlorophyta</taxon>
        <taxon>core chlorophytes</taxon>
        <taxon>Chlorophyceae</taxon>
        <taxon>CS clade</taxon>
        <taxon>Sphaeropleales</taxon>
        <taxon>Selenastraceae</taxon>
        <taxon>Monoraphidium</taxon>
    </lineage>
</organism>
<dbReference type="SUPFAM" id="SSF82153">
    <property type="entry name" value="FAS1 domain"/>
    <property type="match status" value="1"/>
</dbReference>
<dbReference type="PANTHER" id="PTHR10900:SF77">
    <property type="entry name" value="FI19380P1"/>
    <property type="match status" value="1"/>
</dbReference>
<dbReference type="PROSITE" id="PS50213">
    <property type="entry name" value="FAS1"/>
    <property type="match status" value="1"/>
</dbReference>
<reference evidence="3 4" key="1">
    <citation type="journal article" date="2013" name="BMC Genomics">
        <title>Reconstruction of the lipid metabolism for the microalga Monoraphidium neglectum from its genome sequence reveals characteristics suitable for biofuel production.</title>
        <authorList>
            <person name="Bogen C."/>
            <person name="Al-Dilaimi A."/>
            <person name="Albersmeier A."/>
            <person name="Wichmann J."/>
            <person name="Grundmann M."/>
            <person name="Rupp O."/>
            <person name="Lauersen K.J."/>
            <person name="Blifernez-Klassen O."/>
            <person name="Kalinowski J."/>
            <person name="Goesmann A."/>
            <person name="Mussgnug J.H."/>
            <person name="Kruse O."/>
        </authorList>
    </citation>
    <scope>NUCLEOTIDE SEQUENCE [LARGE SCALE GENOMIC DNA]</scope>
    <source>
        <strain evidence="3 4">SAG 48.87</strain>
    </source>
</reference>
<dbReference type="InterPro" id="IPR036378">
    <property type="entry name" value="FAS1_dom_sf"/>
</dbReference>
<feature type="domain" description="FAS1" evidence="2">
    <location>
        <begin position="81"/>
        <end position="230"/>
    </location>
</feature>
<dbReference type="EMBL" id="KK100502">
    <property type="protein sequence ID" value="KIZ05469.1"/>
    <property type="molecule type" value="Genomic_DNA"/>
</dbReference>
<dbReference type="InterPro" id="IPR050904">
    <property type="entry name" value="Adhesion/Biosynth-related"/>
</dbReference>
<dbReference type="RefSeq" id="XP_013904488.1">
    <property type="nucleotide sequence ID" value="XM_014049034.1"/>
</dbReference>
<dbReference type="AlphaFoldDB" id="A0A0D2LFV2"/>
<proteinExistence type="predicted"/>
<keyword evidence="4" id="KW-1185">Reference proteome</keyword>
<protein>
    <recommendedName>
        <fullName evidence="2">FAS1 domain-containing protein</fullName>
    </recommendedName>
</protein>
<accession>A0A0D2LFV2</accession>
<feature type="signal peptide" evidence="1">
    <location>
        <begin position="1"/>
        <end position="21"/>
    </location>
</feature>
<dbReference type="SMART" id="SM00554">
    <property type="entry name" value="FAS1"/>
    <property type="match status" value="1"/>
</dbReference>
<dbReference type="InterPro" id="IPR000782">
    <property type="entry name" value="FAS1_domain"/>
</dbReference>
<dbReference type="GeneID" id="25735375"/>
<dbReference type="Gene3D" id="2.30.180.10">
    <property type="entry name" value="FAS1 domain"/>
    <property type="match status" value="1"/>
</dbReference>
<dbReference type="OrthoDB" id="10266652at2759"/>
<keyword evidence="1" id="KW-0732">Signal</keyword>
<gene>
    <name evidence="3" type="ORF">MNEG_2497</name>
</gene>
<evidence type="ECO:0000256" key="1">
    <source>
        <dbReference type="SAM" id="SignalP"/>
    </source>
</evidence>